<reference evidence="1" key="1">
    <citation type="journal article" date="2014" name="Front. Microbiol.">
        <title>High frequency of phylogenetically diverse reductive dehalogenase-homologous genes in deep subseafloor sedimentary metagenomes.</title>
        <authorList>
            <person name="Kawai M."/>
            <person name="Futagami T."/>
            <person name="Toyoda A."/>
            <person name="Takaki Y."/>
            <person name="Nishi S."/>
            <person name="Hori S."/>
            <person name="Arai W."/>
            <person name="Tsubouchi T."/>
            <person name="Morono Y."/>
            <person name="Uchiyama I."/>
            <person name="Ito T."/>
            <person name="Fujiyama A."/>
            <person name="Inagaki F."/>
            <person name="Takami H."/>
        </authorList>
    </citation>
    <scope>NUCLEOTIDE SEQUENCE</scope>
    <source>
        <strain evidence="1">Expedition CK06-06</strain>
    </source>
</reference>
<name>X0UIN2_9ZZZZ</name>
<comment type="caution">
    <text evidence="1">The sequence shown here is derived from an EMBL/GenBank/DDBJ whole genome shotgun (WGS) entry which is preliminary data.</text>
</comment>
<evidence type="ECO:0008006" key="2">
    <source>
        <dbReference type="Google" id="ProtNLM"/>
    </source>
</evidence>
<evidence type="ECO:0000313" key="1">
    <source>
        <dbReference type="EMBL" id="GAG05619.1"/>
    </source>
</evidence>
<gene>
    <name evidence="1" type="ORF">S01H1_32747</name>
</gene>
<dbReference type="PANTHER" id="PTHR37292">
    <property type="entry name" value="VNG6097C"/>
    <property type="match status" value="1"/>
</dbReference>
<dbReference type="PANTHER" id="PTHR37292:SF2">
    <property type="entry name" value="DUF262 DOMAIN-CONTAINING PROTEIN"/>
    <property type="match status" value="1"/>
</dbReference>
<accession>X0UIN2</accession>
<feature type="non-terminal residue" evidence="1">
    <location>
        <position position="1"/>
    </location>
</feature>
<organism evidence="1">
    <name type="scientific">marine sediment metagenome</name>
    <dbReference type="NCBI Taxonomy" id="412755"/>
    <lineage>
        <taxon>unclassified sequences</taxon>
        <taxon>metagenomes</taxon>
        <taxon>ecological metagenomes</taxon>
    </lineage>
</organism>
<dbReference type="EMBL" id="BARS01020295">
    <property type="protein sequence ID" value="GAG05619.1"/>
    <property type="molecule type" value="Genomic_DNA"/>
</dbReference>
<feature type="non-terminal residue" evidence="1">
    <location>
        <position position="273"/>
    </location>
</feature>
<sequence>EIFIRVNSLGIKLRSSDLALAQITSKWKGFMKQIEEFAAEFQEDEDYIIESGLSVRLLTIFATHQSRFKTIGKLSVKMLKSAWEKAKDSLRFAINFVKSNAEIDNLKHISSPFLLIPIAVFGNLKGEKLTFGEEKMLLRWFFFAHMRGHYSMGSSESILDADLSSLFKNKNLTDLTNILQNHVKKFFVEVNDLQGKTRRSPMFSMLYFVLKHNEAKDWLSGLCLSAKHVGKSHSLQCHHIFPKSVLREADYEKREINEIANLAFIGGMTNRHI</sequence>
<proteinExistence type="predicted"/>
<dbReference type="AlphaFoldDB" id="X0UIN2"/>
<protein>
    <recommendedName>
        <fullName evidence="2">DUF1524 domain-containing protein</fullName>
    </recommendedName>
</protein>